<dbReference type="Proteomes" id="UP001055247">
    <property type="component" value="Unassembled WGS sequence"/>
</dbReference>
<sequence length="104" mass="11462">MPKPDLDLPPISDAEEARIQAGIAADPDNPELTEADFALARPLAETQPELLRRILQARERAVAQEKVSLNIDRDILDRFRATGLGWQARLNAALRRAAEDLPAA</sequence>
<dbReference type="AlphaFoldDB" id="A0AAV5A0R9"/>
<protein>
    <recommendedName>
        <fullName evidence="3">Antitoxin</fullName>
    </recommendedName>
</protein>
<dbReference type="EMBL" id="BPQO01000052">
    <property type="protein sequence ID" value="GJD92640.1"/>
    <property type="molecule type" value="Genomic_DNA"/>
</dbReference>
<keyword evidence="2" id="KW-1185">Reference proteome</keyword>
<accession>A0AAV5A0R9</accession>
<reference evidence="1" key="1">
    <citation type="journal article" date="2016" name="Front. Microbiol.">
        <title>Genome Sequence of the Piezophilic, Mesophilic Sulfate-Reducing Bacterium Desulfovibrio indicus J2T.</title>
        <authorList>
            <person name="Cao J."/>
            <person name="Maignien L."/>
            <person name="Shao Z."/>
            <person name="Alain K."/>
            <person name="Jebbar M."/>
        </authorList>
    </citation>
    <scope>NUCLEOTIDE SEQUENCE</scope>
    <source>
        <strain evidence="1">DSM 16372</strain>
    </source>
</reference>
<dbReference type="RefSeq" id="WP_066927797.1">
    <property type="nucleotide sequence ID" value="NZ_BPQO01000052.1"/>
</dbReference>
<evidence type="ECO:0008006" key="3">
    <source>
        <dbReference type="Google" id="ProtNLM"/>
    </source>
</evidence>
<evidence type="ECO:0000313" key="2">
    <source>
        <dbReference type="Proteomes" id="UP001055247"/>
    </source>
</evidence>
<evidence type="ECO:0000313" key="1">
    <source>
        <dbReference type="EMBL" id="GJD92640.1"/>
    </source>
</evidence>
<dbReference type="Pfam" id="PF14384">
    <property type="entry name" value="BrnA_antitoxin"/>
    <property type="match status" value="1"/>
</dbReference>
<organism evidence="1 2">
    <name type="scientific">Methylobacterium hispanicum</name>
    <dbReference type="NCBI Taxonomy" id="270350"/>
    <lineage>
        <taxon>Bacteria</taxon>
        <taxon>Pseudomonadati</taxon>
        <taxon>Pseudomonadota</taxon>
        <taxon>Alphaproteobacteria</taxon>
        <taxon>Hyphomicrobiales</taxon>
        <taxon>Methylobacteriaceae</taxon>
        <taxon>Methylobacterium</taxon>
    </lineage>
</organism>
<name>A0AAV5A0R9_9HYPH</name>
<proteinExistence type="predicted"/>
<dbReference type="InterPro" id="IPR025528">
    <property type="entry name" value="BrnA_antitoxin"/>
</dbReference>
<comment type="caution">
    <text evidence="1">The sequence shown here is derived from an EMBL/GenBank/DDBJ whole genome shotgun (WGS) entry which is preliminary data.</text>
</comment>
<reference evidence="1" key="2">
    <citation type="submission" date="2021-08" db="EMBL/GenBank/DDBJ databases">
        <authorList>
            <person name="Tani A."/>
            <person name="Ola A."/>
            <person name="Ogura Y."/>
            <person name="Katsura K."/>
            <person name="Hayashi T."/>
        </authorList>
    </citation>
    <scope>NUCLEOTIDE SEQUENCE</scope>
    <source>
        <strain evidence="1">DSM 16372</strain>
    </source>
</reference>
<gene>
    <name evidence="1" type="ORF">BHAOGJBA_6196</name>
</gene>